<protein>
    <submittedName>
        <fullName evidence="2">Uncharacterized protein</fullName>
    </submittedName>
</protein>
<sequence>MLMISSFDGPQVVYPRQTTPFRAGYSRGSLQSSAQLPGSWLLGHSLPGKPQARRRKSVPTHGSPGVVCSLPSPAGSSLQDAQ</sequence>
<comment type="caution">
    <text evidence="2">The sequence shown here is derived from an EMBL/GenBank/DDBJ whole genome shotgun (WGS) entry which is preliminary data.</text>
</comment>
<accession>A0A1G4AUN4</accession>
<dbReference type="AlphaFoldDB" id="A0A1G4AUN4"/>
<feature type="region of interest" description="Disordered" evidence="1">
    <location>
        <begin position="39"/>
        <end position="82"/>
    </location>
</feature>
<evidence type="ECO:0000313" key="2">
    <source>
        <dbReference type="EMBL" id="OHE92854.1"/>
    </source>
</evidence>
<keyword evidence="3" id="KW-1185">Reference proteome</keyword>
<evidence type="ECO:0000256" key="1">
    <source>
        <dbReference type="SAM" id="MobiDB-lite"/>
    </source>
</evidence>
<proteinExistence type="predicted"/>
<name>A0A1G4AUN4_9PEZI</name>
<reference evidence="2 3" key="1">
    <citation type="submission" date="2016-09" db="EMBL/GenBank/DDBJ databases">
        <authorList>
            <person name="Capua I."/>
            <person name="De Benedictis P."/>
            <person name="Joannis T."/>
            <person name="Lombin L.H."/>
            <person name="Cattoli G."/>
        </authorList>
    </citation>
    <scope>NUCLEOTIDE SEQUENCE [LARGE SCALE GENOMIC DNA]</scope>
    <source>
        <strain evidence="2 3">IMI 309357</strain>
    </source>
</reference>
<gene>
    <name evidence="2" type="ORF">CORC01_11860</name>
</gene>
<evidence type="ECO:0000313" key="3">
    <source>
        <dbReference type="Proteomes" id="UP000176998"/>
    </source>
</evidence>
<dbReference type="RefSeq" id="XP_022470022.1">
    <property type="nucleotide sequence ID" value="XM_022623482.1"/>
</dbReference>
<dbReference type="GeneID" id="34564992"/>
<dbReference type="EMBL" id="MJBS01000135">
    <property type="protein sequence ID" value="OHE92854.1"/>
    <property type="molecule type" value="Genomic_DNA"/>
</dbReference>
<dbReference type="Proteomes" id="UP000176998">
    <property type="component" value="Unassembled WGS sequence"/>
</dbReference>
<organism evidence="2 3">
    <name type="scientific">Colletotrichum orchidophilum</name>
    <dbReference type="NCBI Taxonomy" id="1209926"/>
    <lineage>
        <taxon>Eukaryota</taxon>
        <taxon>Fungi</taxon>
        <taxon>Dikarya</taxon>
        <taxon>Ascomycota</taxon>
        <taxon>Pezizomycotina</taxon>
        <taxon>Sordariomycetes</taxon>
        <taxon>Hypocreomycetidae</taxon>
        <taxon>Glomerellales</taxon>
        <taxon>Glomerellaceae</taxon>
        <taxon>Colletotrichum</taxon>
    </lineage>
</organism>